<proteinExistence type="predicted"/>
<dbReference type="Pfam" id="PF13689">
    <property type="entry name" value="DUF4154"/>
    <property type="match status" value="1"/>
</dbReference>
<dbReference type="Proteomes" id="UP001209854">
    <property type="component" value="Unassembled WGS sequence"/>
</dbReference>
<organism evidence="1 2">
    <name type="scientific">Endozoicomonas gorgoniicola</name>
    <dbReference type="NCBI Taxonomy" id="1234144"/>
    <lineage>
        <taxon>Bacteria</taxon>
        <taxon>Pseudomonadati</taxon>
        <taxon>Pseudomonadota</taxon>
        <taxon>Gammaproteobacteria</taxon>
        <taxon>Oceanospirillales</taxon>
        <taxon>Endozoicomonadaceae</taxon>
        <taxon>Endozoicomonas</taxon>
    </lineage>
</organism>
<evidence type="ECO:0000313" key="1">
    <source>
        <dbReference type="EMBL" id="MCW7554873.1"/>
    </source>
</evidence>
<protein>
    <submittedName>
        <fullName evidence="1">YfiR family protein</fullName>
    </submittedName>
</protein>
<keyword evidence="2" id="KW-1185">Reference proteome</keyword>
<reference evidence="1 2" key="1">
    <citation type="submission" date="2022-10" db="EMBL/GenBank/DDBJ databases">
        <title>High-quality genome sequences of two octocoral-associated bacteria, Endozoicomonas euniceicola EF212 and Endozoicomonas gorgoniicola PS125.</title>
        <authorList>
            <person name="Chiou Y.-J."/>
            <person name="Chen Y.-H."/>
        </authorList>
    </citation>
    <scope>NUCLEOTIDE SEQUENCE [LARGE SCALE GENOMIC DNA]</scope>
    <source>
        <strain evidence="1 2">PS125</strain>
    </source>
</reference>
<gene>
    <name evidence="1" type="ORF">NX722_20080</name>
</gene>
<dbReference type="EMBL" id="JAPFCC010000001">
    <property type="protein sequence ID" value="MCW7554873.1"/>
    <property type="molecule type" value="Genomic_DNA"/>
</dbReference>
<dbReference type="InterPro" id="IPR025293">
    <property type="entry name" value="YfiR/HmsC-like"/>
</dbReference>
<accession>A0ABT3MZR3</accession>
<evidence type="ECO:0000313" key="2">
    <source>
        <dbReference type="Proteomes" id="UP001209854"/>
    </source>
</evidence>
<dbReference type="RefSeq" id="WP_262564636.1">
    <property type="nucleotide sequence ID" value="NZ_JAPFCC010000001.1"/>
</dbReference>
<sequence length="188" mass="20745">MSIFTNASAKATIKVTTKVTIISLVSVILFSFQFNTARAATSPEDKIKTAIIFKLTKFISWPKKTQSLTICVLGEGSINNELHKINRKSTMGRRLSVTHRNANSPFEKLCDALFIHNIDNVTVKSVLKRLEGKPVLTISDIRSFVDYGGMIGLKRSGKKINFSINNTSATNASLSINSRLLKLAKTVK</sequence>
<comment type="caution">
    <text evidence="1">The sequence shown here is derived from an EMBL/GenBank/DDBJ whole genome shotgun (WGS) entry which is preliminary data.</text>
</comment>
<name>A0ABT3MZR3_9GAMM</name>